<dbReference type="PANTHER" id="PTHR47197">
    <property type="entry name" value="PROTEIN NIRF"/>
    <property type="match status" value="1"/>
</dbReference>
<accession>A0AAU4K137</accession>
<protein>
    <submittedName>
        <fullName evidence="2">Ig-like domain-containing protein</fullName>
    </submittedName>
</protein>
<dbReference type="PANTHER" id="PTHR47197:SF3">
    <property type="entry name" value="DIHYDRO-HEME D1 DEHYDROGENASE"/>
    <property type="match status" value="1"/>
</dbReference>
<dbReference type="InterPro" id="IPR051200">
    <property type="entry name" value="Host-pathogen_enzymatic-act"/>
</dbReference>
<feature type="region of interest" description="Disordered" evidence="1">
    <location>
        <begin position="1"/>
        <end position="23"/>
    </location>
</feature>
<dbReference type="Proteomes" id="UP001432128">
    <property type="component" value="Chromosome"/>
</dbReference>
<organism evidence="2 3">
    <name type="scientific">Williamsia herbipolensis</name>
    <dbReference type="NCBI Taxonomy" id="1603258"/>
    <lineage>
        <taxon>Bacteria</taxon>
        <taxon>Bacillati</taxon>
        <taxon>Actinomycetota</taxon>
        <taxon>Actinomycetes</taxon>
        <taxon>Mycobacteriales</taxon>
        <taxon>Nocardiaceae</taxon>
        <taxon>Williamsia</taxon>
    </lineage>
</organism>
<dbReference type="Gene3D" id="2.130.10.10">
    <property type="entry name" value="YVTN repeat-like/Quinoprotein amine dehydrogenase"/>
    <property type="match status" value="2"/>
</dbReference>
<evidence type="ECO:0000313" key="2">
    <source>
        <dbReference type="EMBL" id="WUM19746.1"/>
    </source>
</evidence>
<gene>
    <name evidence="2" type="ORF">OG579_18940</name>
</gene>
<dbReference type="RefSeq" id="WP_328857199.1">
    <property type="nucleotide sequence ID" value="NZ_CP108021.1"/>
</dbReference>
<dbReference type="AlphaFoldDB" id="A0AAU4K137"/>
<dbReference type="EMBL" id="CP108021">
    <property type="protein sequence ID" value="WUM19746.1"/>
    <property type="molecule type" value="Genomic_DNA"/>
</dbReference>
<dbReference type="SUPFAM" id="SSF51004">
    <property type="entry name" value="C-terminal (heme d1) domain of cytochrome cd1-nitrite reductase"/>
    <property type="match status" value="1"/>
</dbReference>
<evidence type="ECO:0000313" key="3">
    <source>
        <dbReference type="Proteomes" id="UP001432128"/>
    </source>
</evidence>
<name>A0AAU4K137_9NOCA</name>
<reference evidence="2 3" key="1">
    <citation type="submission" date="2022-10" db="EMBL/GenBank/DDBJ databases">
        <title>The complete genomes of actinobacterial strains from the NBC collection.</title>
        <authorList>
            <person name="Joergensen T.S."/>
            <person name="Alvarez Arevalo M."/>
            <person name="Sterndorff E.B."/>
            <person name="Faurdal D."/>
            <person name="Vuksanovic O."/>
            <person name="Mourched A.-S."/>
            <person name="Charusanti P."/>
            <person name="Shaw S."/>
            <person name="Blin K."/>
            <person name="Weber T."/>
        </authorList>
    </citation>
    <scope>NUCLEOTIDE SEQUENCE [LARGE SCALE GENOMIC DNA]</scope>
    <source>
        <strain evidence="2 3">NBC_00319</strain>
    </source>
</reference>
<dbReference type="InterPro" id="IPR011048">
    <property type="entry name" value="Haem_d1_sf"/>
</dbReference>
<proteinExistence type="predicted"/>
<dbReference type="InterPro" id="IPR015943">
    <property type="entry name" value="WD40/YVTN_repeat-like_dom_sf"/>
</dbReference>
<evidence type="ECO:0000256" key="1">
    <source>
        <dbReference type="SAM" id="MobiDB-lite"/>
    </source>
</evidence>
<sequence length="510" mass="53502">MSQREMQDSEVGGRRPVDRDEQSDTLRRWAGRALRVGHPLTAGGAAISGHLYIDDTDPVSVRHRMTVLPRHGRATVIGATEFRYAPTRAALRAAATGGPTHDTFVVTGSERSGTARRIAVVVPVGTGSSAPEVATSANTSSATIPLPHTPCALVSSPDRERLYAISPDAAVAMVVDAMSCRVVETFDLTGPAAAIVVDPLRPRLYAAIAGSNCVDVLDTRSGEILDSLWIDDPIRLAVSSDGSRLVVATGGGEIEVIDTATTRTLVNLDELGAVRDVLLSPDDSRLYVIAHDGAACTVQLIESPMHAPLPTHRFSARGVIGGVAMSADGRRLALLDVGSDHRGNGDRLVVLDAATLMTRNIVAIAPGHGAPAFAADQRSVVIVNALDETVTVIDIDGERTGAVTVRAGARPRCVVVAPDGDTLYCAGADGVTVLTRTVTGTVLGGLLDSGVHHELSRDPRHGTVSVCEDGSFVYTADGPFVTDDRFAVRITDLYRRNAPVDADVVVVGVH</sequence>
<dbReference type="KEGG" id="whr:OG579_18940"/>
<keyword evidence="3" id="KW-1185">Reference proteome</keyword>